<sequence length="103" mass="12209">MRGLFQRTDPPWSEDEKDNDWTKRIVDQEQFLEVLANHEVVRRNSNGEEQKNVGQELKNTNAEEYKEKLINDNVQYGEDIPPYIRSNTVYRQENSSLIKLRVA</sequence>
<organism evidence="2 3">
    <name type="scientific">Aphidius gifuensis</name>
    <name type="common">Parasitoid wasp</name>
    <dbReference type="NCBI Taxonomy" id="684658"/>
    <lineage>
        <taxon>Eukaryota</taxon>
        <taxon>Metazoa</taxon>
        <taxon>Ecdysozoa</taxon>
        <taxon>Arthropoda</taxon>
        <taxon>Hexapoda</taxon>
        <taxon>Insecta</taxon>
        <taxon>Pterygota</taxon>
        <taxon>Neoptera</taxon>
        <taxon>Endopterygota</taxon>
        <taxon>Hymenoptera</taxon>
        <taxon>Apocrita</taxon>
        <taxon>Ichneumonoidea</taxon>
        <taxon>Braconidae</taxon>
        <taxon>Aphidiinae</taxon>
        <taxon>Aphidius</taxon>
    </lineage>
</organism>
<reference evidence="2 3" key="1">
    <citation type="submission" date="2020-08" db="EMBL/GenBank/DDBJ databases">
        <title>Aphidius gifuensis genome sequencing and assembly.</title>
        <authorList>
            <person name="Du Z."/>
        </authorList>
    </citation>
    <scope>NUCLEOTIDE SEQUENCE [LARGE SCALE GENOMIC DNA]</scope>
    <source>
        <strain evidence="2">YNYX2018</strain>
        <tissue evidence="2">Adults</tissue>
    </source>
</reference>
<evidence type="ECO:0000313" key="3">
    <source>
        <dbReference type="Proteomes" id="UP000639338"/>
    </source>
</evidence>
<proteinExistence type="predicted"/>
<name>A0A834XLI8_APHGI</name>
<protein>
    <submittedName>
        <fullName evidence="2">Uncharacterized protein</fullName>
    </submittedName>
</protein>
<gene>
    <name evidence="2" type="ORF">HCN44_003427</name>
</gene>
<comment type="caution">
    <text evidence="2">The sequence shown here is derived from an EMBL/GenBank/DDBJ whole genome shotgun (WGS) entry which is preliminary data.</text>
</comment>
<feature type="region of interest" description="Disordered" evidence="1">
    <location>
        <begin position="1"/>
        <end position="20"/>
    </location>
</feature>
<dbReference type="EMBL" id="JACMRX010000006">
    <property type="protein sequence ID" value="KAF7987564.1"/>
    <property type="molecule type" value="Genomic_DNA"/>
</dbReference>
<evidence type="ECO:0000313" key="2">
    <source>
        <dbReference type="EMBL" id="KAF7987564.1"/>
    </source>
</evidence>
<evidence type="ECO:0000256" key="1">
    <source>
        <dbReference type="SAM" id="MobiDB-lite"/>
    </source>
</evidence>
<keyword evidence="3" id="KW-1185">Reference proteome</keyword>
<dbReference type="Proteomes" id="UP000639338">
    <property type="component" value="Unassembled WGS sequence"/>
</dbReference>
<accession>A0A834XLI8</accession>
<dbReference type="AlphaFoldDB" id="A0A834XLI8"/>